<proteinExistence type="predicted"/>
<dbReference type="Proteomes" id="UP000092498">
    <property type="component" value="Chromosome"/>
</dbReference>
<keyword evidence="1" id="KW-1133">Transmembrane helix</keyword>
<gene>
    <name evidence="2" type="ORF">ATE48_09225</name>
</gene>
<evidence type="ECO:0000313" key="3">
    <source>
        <dbReference type="Proteomes" id="UP000092498"/>
    </source>
</evidence>
<keyword evidence="1" id="KW-0472">Membrane</keyword>
<keyword evidence="3" id="KW-1185">Reference proteome</keyword>
<organism evidence="2 3">
    <name type="scientific">Candidatus Viadribacter manganicus</name>
    <dbReference type="NCBI Taxonomy" id="1759059"/>
    <lineage>
        <taxon>Bacteria</taxon>
        <taxon>Pseudomonadati</taxon>
        <taxon>Pseudomonadota</taxon>
        <taxon>Alphaproteobacteria</taxon>
        <taxon>Hyphomonadales</taxon>
        <taxon>Hyphomonadaceae</taxon>
        <taxon>Candidatus Viadribacter</taxon>
    </lineage>
</organism>
<name>A0A1B1AHR0_9PROT</name>
<reference evidence="2 3" key="1">
    <citation type="submission" date="2015-11" db="EMBL/GenBank/DDBJ databases">
        <title>Whole-Genome Sequence of Candidatus Oderbacter manganicum from the National Park Lower Oder Valley, Germany.</title>
        <authorList>
            <person name="Braun B."/>
            <person name="Liere K."/>
            <person name="Szewzyk U."/>
        </authorList>
    </citation>
    <scope>NUCLEOTIDE SEQUENCE [LARGE SCALE GENOMIC DNA]</scope>
    <source>
        <strain evidence="2 3">OTSz_A_272</strain>
    </source>
</reference>
<feature type="transmembrane region" description="Helical" evidence="1">
    <location>
        <begin position="41"/>
        <end position="64"/>
    </location>
</feature>
<feature type="transmembrane region" description="Helical" evidence="1">
    <location>
        <begin position="100"/>
        <end position="118"/>
    </location>
</feature>
<dbReference type="EMBL" id="CP013244">
    <property type="protein sequence ID" value="ANP46088.1"/>
    <property type="molecule type" value="Genomic_DNA"/>
</dbReference>
<feature type="transmembrane region" description="Helical" evidence="1">
    <location>
        <begin position="139"/>
        <end position="165"/>
    </location>
</feature>
<keyword evidence="1" id="KW-0812">Transmembrane</keyword>
<dbReference type="InParanoid" id="A0A1B1AHR0"/>
<evidence type="ECO:0008006" key="4">
    <source>
        <dbReference type="Google" id="ProtNLM"/>
    </source>
</evidence>
<protein>
    <recommendedName>
        <fullName evidence="4">Yip1 domain-containing protein</fullName>
    </recommendedName>
</protein>
<dbReference type="AlphaFoldDB" id="A0A1B1AHR0"/>
<feature type="transmembrane region" description="Helical" evidence="1">
    <location>
        <begin position="76"/>
        <end position="94"/>
    </location>
</feature>
<evidence type="ECO:0000256" key="1">
    <source>
        <dbReference type="SAM" id="Phobius"/>
    </source>
</evidence>
<accession>A0A1B1AHR0</accession>
<evidence type="ECO:0000313" key="2">
    <source>
        <dbReference type="EMBL" id="ANP46088.1"/>
    </source>
</evidence>
<dbReference type="KEGG" id="cbot:ATE48_09225"/>
<sequence length="172" mass="18522">MGGWEGMLTRQFAAMDPASREIFERAAGGDLPTFISHYANAFGFLQSILLTLFTSLSVFALGWFRPQLSWPSRLNIAMGVLTAGTVVGLLLLPTMALPNMFALVWISPAIVVLAYFLTTLRGARGVIADTLSGAWIKSIVYTIVLILLVLLSGLVLSLICAFHALTSMQAAT</sequence>